<dbReference type="RefSeq" id="WP_213171754.1">
    <property type="nucleotide sequence ID" value="NZ_CP070496.1"/>
</dbReference>
<feature type="compositionally biased region" description="Acidic residues" evidence="1">
    <location>
        <begin position="63"/>
        <end position="78"/>
    </location>
</feature>
<dbReference type="KEGG" id="nav:JQS30_02090"/>
<proteinExistence type="predicted"/>
<evidence type="ECO:0000256" key="1">
    <source>
        <dbReference type="SAM" id="MobiDB-lite"/>
    </source>
</evidence>
<feature type="compositionally biased region" description="Basic and acidic residues" evidence="1">
    <location>
        <begin position="1"/>
        <end position="12"/>
    </location>
</feature>
<feature type="region of interest" description="Disordered" evidence="1">
    <location>
        <begin position="63"/>
        <end position="136"/>
    </location>
</feature>
<feature type="compositionally biased region" description="Low complexity" evidence="1">
    <location>
        <begin position="13"/>
        <end position="24"/>
    </location>
</feature>
<evidence type="ECO:0000313" key="2">
    <source>
        <dbReference type="EMBL" id="QSB05742.1"/>
    </source>
</evidence>
<evidence type="ECO:0000313" key="3">
    <source>
        <dbReference type="Proteomes" id="UP000662939"/>
    </source>
</evidence>
<keyword evidence="3" id="KW-1185">Reference proteome</keyword>
<gene>
    <name evidence="2" type="ORF">JQS30_02090</name>
</gene>
<sequence>MGRHQDKSKTDDTSASDSLDLALSGTRSKEADRFWEQVGVDPIVIHLGKNSGLTLRAYKAYEPEDLDEELDEDTDDDAEPAKGQAKNKRGKKSDEDDRPDIENPEDVDNFVEPDISDFVDEDTDDDTEETTPKAERLDVDEVPVFLSKNGKVLLFDTREALVKYVKSQAKHDLTQIETFAKLKKGLKAEYVVCDEADNFELDLVVTNLRGGHDAWEPELLISAGEIARDLGQALDLRSVTEPLAEGSPLDDIDESLRTIVDGGFRSFFAKRKLRRVSTEQAAIAWRGIIGKISEAVHWRKDSQ</sequence>
<dbReference type="EMBL" id="CP070496">
    <property type="protein sequence ID" value="QSB05742.1"/>
    <property type="molecule type" value="Genomic_DNA"/>
</dbReference>
<reference evidence="2" key="1">
    <citation type="submission" date="2021-02" db="EMBL/GenBank/DDBJ databases">
        <title>Natronoglycomyces albus gen. nov., sp. nov, a haloalkaliphilic actinobacterium from a soda solonchak soil.</title>
        <authorList>
            <person name="Sorokin D.Y."/>
            <person name="Khijniak T.V."/>
            <person name="Zakharycheva A.P."/>
            <person name="Boueva O.V."/>
            <person name="Ariskina E.V."/>
            <person name="Hahnke R.L."/>
            <person name="Bunk B."/>
            <person name="Sproer C."/>
            <person name="Schumann P."/>
            <person name="Evtushenko L.I."/>
            <person name="Kublanov I.V."/>
        </authorList>
    </citation>
    <scope>NUCLEOTIDE SEQUENCE</scope>
    <source>
        <strain evidence="2">DSM 106290</strain>
    </source>
</reference>
<dbReference type="AlphaFoldDB" id="A0A895XPS8"/>
<feature type="region of interest" description="Disordered" evidence="1">
    <location>
        <begin position="1"/>
        <end position="41"/>
    </location>
</feature>
<feature type="compositionally biased region" description="Acidic residues" evidence="1">
    <location>
        <begin position="96"/>
        <end position="129"/>
    </location>
</feature>
<protein>
    <submittedName>
        <fullName evidence="2">Uncharacterized protein</fullName>
    </submittedName>
</protein>
<organism evidence="2 3">
    <name type="scientific">Natronoglycomyces albus</name>
    <dbReference type="NCBI Taxonomy" id="2811108"/>
    <lineage>
        <taxon>Bacteria</taxon>
        <taxon>Bacillati</taxon>
        <taxon>Actinomycetota</taxon>
        <taxon>Actinomycetes</taxon>
        <taxon>Glycomycetales</taxon>
        <taxon>Glycomycetaceae</taxon>
        <taxon>Natronoglycomyces</taxon>
    </lineage>
</organism>
<name>A0A895XPS8_9ACTN</name>
<dbReference type="Proteomes" id="UP000662939">
    <property type="component" value="Chromosome"/>
</dbReference>
<accession>A0A895XPS8</accession>